<gene>
    <name evidence="1" type="ORF">SDC9_113688</name>
</gene>
<name>A0A645BNG2_9ZZZZ</name>
<organism evidence="1">
    <name type="scientific">bioreactor metagenome</name>
    <dbReference type="NCBI Taxonomy" id="1076179"/>
    <lineage>
        <taxon>unclassified sequences</taxon>
        <taxon>metagenomes</taxon>
        <taxon>ecological metagenomes</taxon>
    </lineage>
</organism>
<protein>
    <submittedName>
        <fullName evidence="1">Uncharacterized protein</fullName>
    </submittedName>
</protein>
<accession>A0A645BNG2</accession>
<dbReference type="AlphaFoldDB" id="A0A645BNG2"/>
<evidence type="ECO:0000313" key="1">
    <source>
        <dbReference type="EMBL" id="MPM66777.1"/>
    </source>
</evidence>
<comment type="caution">
    <text evidence="1">The sequence shown here is derived from an EMBL/GenBank/DDBJ whole genome shotgun (WGS) entry which is preliminary data.</text>
</comment>
<dbReference type="EMBL" id="VSSQ01021291">
    <property type="protein sequence ID" value="MPM66777.1"/>
    <property type="molecule type" value="Genomic_DNA"/>
</dbReference>
<proteinExistence type="predicted"/>
<reference evidence="1" key="1">
    <citation type="submission" date="2019-08" db="EMBL/GenBank/DDBJ databases">
        <authorList>
            <person name="Kucharzyk K."/>
            <person name="Murdoch R.W."/>
            <person name="Higgins S."/>
            <person name="Loffler F."/>
        </authorList>
    </citation>
    <scope>NUCLEOTIDE SEQUENCE</scope>
</reference>
<sequence length="65" mass="7394">MDKYFSITNGELPLGLGMALAQNIDAMQYFTSLLREEQQAIINKAHDVESKQEMQAFVDELSRKS</sequence>